<dbReference type="EMBL" id="RIZI01000089">
    <property type="protein sequence ID" value="RNF71879.1"/>
    <property type="molecule type" value="Genomic_DNA"/>
</dbReference>
<dbReference type="InterPro" id="IPR036640">
    <property type="entry name" value="ABC1_TM_sf"/>
</dbReference>
<dbReference type="OrthoDB" id="5298313at2"/>
<evidence type="ECO:0000256" key="6">
    <source>
        <dbReference type="ARBA" id="ARBA00022840"/>
    </source>
</evidence>
<dbReference type="PROSITE" id="PS50893">
    <property type="entry name" value="ABC_TRANSPORTER_2"/>
    <property type="match status" value="1"/>
</dbReference>
<evidence type="ECO:0000259" key="11">
    <source>
        <dbReference type="PROSITE" id="PS50929"/>
    </source>
</evidence>
<dbReference type="FunFam" id="3.40.50.300:FF:000221">
    <property type="entry name" value="Multidrug ABC transporter ATP-binding protein"/>
    <property type="match status" value="1"/>
</dbReference>
<reference evidence="12" key="1">
    <citation type="submission" date="2018-10" db="EMBL/GenBank/DDBJ databases">
        <title>Acidithiobacillus sulfuriphilus sp. nov.: an extremely acidophilic sulfur-oxidizing chemolithotroph isolated from a neutral pH environment.</title>
        <authorList>
            <person name="Falagan C."/>
            <person name="Moya-Beltran A."/>
            <person name="Quatrini R."/>
            <person name="Johnson D.B."/>
        </authorList>
    </citation>
    <scope>NUCLEOTIDE SEQUENCE [LARGE SCALE GENOMIC DNA]</scope>
    <source>
        <strain evidence="12">CJ-2</strain>
    </source>
</reference>
<feature type="transmembrane region" description="Helical" evidence="9">
    <location>
        <begin position="261"/>
        <end position="280"/>
    </location>
</feature>
<proteinExistence type="predicted"/>
<dbReference type="InterPro" id="IPR017871">
    <property type="entry name" value="ABC_transporter-like_CS"/>
</dbReference>
<evidence type="ECO:0000313" key="12">
    <source>
        <dbReference type="EMBL" id="RNF71879.1"/>
    </source>
</evidence>
<organism evidence="12">
    <name type="scientific">Acidithiobacillus sulfuriphilus</name>
    <dbReference type="NCBI Taxonomy" id="1867749"/>
    <lineage>
        <taxon>Bacteria</taxon>
        <taxon>Pseudomonadati</taxon>
        <taxon>Pseudomonadota</taxon>
        <taxon>Acidithiobacillia</taxon>
        <taxon>Acidithiobacillales</taxon>
        <taxon>Acidithiobacillaceae</taxon>
        <taxon>Acidithiobacillus</taxon>
    </lineage>
</organism>
<dbReference type="InterPro" id="IPR039421">
    <property type="entry name" value="Type_1_exporter"/>
</dbReference>
<evidence type="ECO:0000256" key="9">
    <source>
        <dbReference type="SAM" id="Phobius"/>
    </source>
</evidence>
<dbReference type="Gene3D" id="1.20.1560.10">
    <property type="entry name" value="ABC transporter type 1, transmembrane domain"/>
    <property type="match status" value="1"/>
</dbReference>
<feature type="transmembrane region" description="Helical" evidence="9">
    <location>
        <begin position="149"/>
        <end position="169"/>
    </location>
</feature>
<feature type="transmembrane region" description="Helical" evidence="9">
    <location>
        <begin position="175"/>
        <end position="193"/>
    </location>
</feature>
<dbReference type="InterPro" id="IPR011527">
    <property type="entry name" value="ABC1_TM_dom"/>
</dbReference>
<evidence type="ECO:0000256" key="2">
    <source>
        <dbReference type="ARBA" id="ARBA00022448"/>
    </source>
</evidence>
<dbReference type="PROSITE" id="PS50929">
    <property type="entry name" value="ABC_TM1F"/>
    <property type="match status" value="1"/>
</dbReference>
<feature type="transmembrane region" description="Helical" evidence="9">
    <location>
        <begin position="34"/>
        <end position="56"/>
    </location>
</feature>
<dbReference type="RefSeq" id="WP_123101495.1">
    <property type="nucleotide sequence ID" value="NZ_CP127527.1"/>
</dbReference>
<keyword evidence="6 12" id="KW-0067">ATP-binding</keyword>
<dbReference type="InterPro" id="IPR003439">
    <property type="entry name" value="ABC_transporter-like_ATP-bd"/>
</dbReference>
<keyword evidence="2" id="KW-0813">Transport</keyword>
<dbReference type="SUPFAM" id="SSF52540">
    <property type="entry name" value="P-loop containing nucleoside triphosphate hydrolases"/>
    <property type="match status" value="1"/>
</dbReference>
<keyword evidence="8 9" id="KW-0472">Membrane</keyword>
<keyword evidence="7 9" id="KW-1133">Transmembrane helix</keyword>
<keyword evidence="4 9" id="KW-0812">Transmembrane</keyword>
<dbReference type="InterPro" id="IPR027417">
    <property type="entry name" value="P-loop_NTPase"/>
</dbReference>
<dbReference type="Gene3D" id="3.40.50.300">
    <property type="entry name" value="P-loop containing nucleotide triphosphate hydrolases"/>
    <property type="match status" value="1"/>
</dbReference>
<keyword evidence="3" id="KW-1003">Cell membrane</keyword>
<dbReference type="InterPro" id="IPR003593">
    <property type="entry name" value="AAA+_ATPase"/>
</dbReference>
<evidence type="ECO:0000256" key="8">
    <source>
        <dbReference type="ARBA" id="ARBA00023136"/>
    </source>
</evidence>
<comment type="subcellular location">
    <subcellularLocation>
        <location evidence="1">Cell membrane</location>
        <topology evidence="1">Multi-pass membrane protein</topology>
    </subcellularLocation>
</comment>
<dbReference type="GO" id="GO:0016887">
    <property type="term" value="F:ATP hydrolysis activity"/>
    <property type="evidence" value="ECO:0007669"/>
    <property type="project" value="InterPro"/>
</dbReference>
<gene>
    <name evidence="12" type="ORF">EC580_01345</name>
</gene>
<comment type="caution">
    <text evidence="12">The sequence shown here is derived from an EMBL/GenBank/DDBJ whole genome shotgun (WGS) entry which is preliminary data.</text>
</comment>
<dbReference type="Pfam" id="PF00664">
    <property type="entry name" value="ABC_membrane"/>
    <property type="match status" value="1"/>
</dbReference>
<name>A0A3M8RTJ6_9PROT</name>
<evidence type="ECO:0000256" key="5">
    <source>
        <dbReference type="ARBA" id="ARBA00022741"/>
    </source>
</evidence>
<evidence type="ECO:0000259" key="10">
    <source>
        <dbReference type="PROSITE" id="PS50893"/>
    </source>
</evidence>
<dbReference type="Pfam" id="PF00005">
    <property type="entry name" value="ABC_tran"/>
    <property type="match status" value="1"/>
</dbReference>
<evidence type="ECO:0000256" key="1">
    <source>
        <dbReference type="ARBA" id="ARBA00004651"/>
    </source>
</evidence>
<dbReference type="PROSITE" id="PS00211">
    <property type="entry name" value="ABC_TRANSPORTER_1"/>
    <property type="match status" value="1"/>
</dbReference>
<keyword evidence="5" id="KW-0547">Nucleotide-binding</keyword>
<dbReference type="GO" id="GO:0140359">
    <property type="term" value="F:ABC-type transporter activity"/>
    <property type="evidence" value="ECO:0007669"/>
    <property type="project" value="InterPro"/>
</dbReference>
<feature type="domain" description="ABC transmembrane type-1" evidence="11">
    <location>
        <begin position="37"/>
        <end position="319"/>
    </location>
</feature>
<dbReference type="AlphaFoldDB" id="A0A3M8RTJ6"/>
<dbReference type="SMART" id="SM00382">
    <property type="entry name" value="AAA"/>
    <property type="match status" value="1"/>
</dbReference>
<evidence type="ECO:0000256" key="3">
    <source>
        <dbReference type="ARBA" id="ARBA00022475"/>
    </source>
</evidence>
<dbReference type="PANTHER" id="PTHR24221">
    <property type="entry name" value="ATP-BINDING CASSETTE SUB-FAMILY B"/>
    <property type="match status" value="1"/>
</dbReference>
<dbReference type="PANTHER" id="PTHR24221:SF654">
    <property type="entry name" value="ATP-BINDING CASSETTE SUB-FAMILY B MEMBER 6"/>
    <property type="match status" value="1"/>
</dbReference>
<dbReference type="GO" id="GO:0005886">
    <property type="term" value="C:plasma membrane"/>
    <property type="evidence" value="ECO:0007669"/>
    <property type="project" value="UniProtKB-SubCell"/>
</dbReference>
<accession>A0A3M8RTJ6</accession>
<sequence length="591" mass="63399">MMESLRRRFSDRLKKINEFFHLLRKSLGYAPRSALPIVLGVIFLDSVLIAATPLALRGAVNELAGHAAGLALGYVALYVVLEAASAGGTAAFINRSYARLEYGVRYMLTTQAYHHLLDLPQATYLTRKVGQLTTIVGKGLQGAVSVQQALIRGLLPAVLQVLLVGGILFGTVPPTIAIIFVVFVVFYGVIFRHNLLLIMAGQRECVSADIEASALATDAVINHETIKLFGAGTELSTRIDAAYSSSRDRWISYAGMTAKSFGQTALVTLTCFGVALYLTAEQTLRGAMTVGGFVMVSAYFLRLIEPIRFLFGGVGRLAGGLVDFQQLLGLLSEPVELETGDPVLPGNGPLTLEFDRVAFAYPGRENVLDEISFKVPAGRAVALVGASGAGKSTIARLIFRLYSPDRGAIFVDGVAIDRFTPAAIRAAIAIVPQDTVLFHDSIAANIGFARPDASAAEIDEAVCLAGLAPLIERLPDGLETIVGERGLKLSGGEKQRVAIARAILKRPRLFVLDEATSALDSATERTILDNLARTTAGVTTIMIAHRLSAIRAANEILVIDHGRVVEQGNHAELLVRDGLYAHMWRAQTEHS</sequence>
<protein>
    <submittedName>
        <fullName evidence="12">ABC transporter ATP-binding protein</fullName>
    </submittedName>
</protein>
<evidence type="ECO:0000256" key="4">
    <source>
        <dbReference type="ARBA" id="ARBA00022692"/>
    </source>
</evidence>
<evidence type="ECO:0000256" key="7">
    <source>
        <dbReference type="ARBA" id="ARBA00022989"/>
    </source>
</evidence>
<feature type="domain" description="ABC transporter" evidence="10">
    <location>
        <begin position="352"/>
        <end position="586"/>
    </location>
</feature>
<dbReference type="GO" id="GO:0005524">
    <property type="term" value="F:ATP binding"/>
    <property type="evidence" value="ECO:0007669"/>
    <property type="project" value="UniProtKB-KW"/>
</dbReference>
<dbReference type="SUPFAM" id="SSF90123">
    <property type="entry name" value="ABC transporter transmembrane region"/>
    <property type="match status" value="1"/>
</dbReference>
<feature type="transmembrane region" description="Helical" evidence="9">
    <location>
        <begin position="68"/>
        <end position="93"/>
    </location>
</feature>